<dbReference type="AlphaFoldDB" id="A0AAW0PW06"/>
<sequence>MSMETTNYSKPEIQSEPKEKISGKGFMLTCLAHGGYPQGDIRWKVDDLAWNNNPEVKVEKTPNGLYNLASTLTFGPESLFKSFVCEVYNAEGVKESEEKILNNPSPDKVKNEADKEEKAKVTTQIVAPVVVIGSLIVGLLAALLLCRRKRQPPPSNPDECQEMCKEVP</sequence>
<keyword evidence="2" id="KW-1133">Transmembrane helix</keyword>
<dbReference type="EMBL" id="JBBPFD010000004">
    <property type="protein sequence ID" value="KAK7929936.1"/>
    <property type="molecule type" value="Genomic_DNA"/>
</dbReference>
<dbReference type="InterPro" id="IPR007110">
    <property type="entry name" value="Ig-like_dom"/>
</dbReference>
<evidence type="ECO:0000256" key="1">
    <source>
        <dbReference type="ARBA" id="ARBA00023157"/>
    </source>
</evidence>
<keyword evidence="5" id="KW-1185">Reference proteome</keyword>
<dbReference type="InterPro" id="IPR013162">
    <property type="entry name" value="CD80_C2-set"/>
</dbReference>
<feature type="domain" description="Ig-like" evidence="3">
    <location>
        <begin position="11"/>
        <end position="101"/>
    </location>
</feature>
<proteinExistence type="predicted"/>
<evidence type="ECO:0000259" key="3">
    <source>
        <dbReference type="PROSITE" id="PS50835"/>
    </source>
</evidence>
<dbReference type="PROSITE" id="PS50835">
    <property type="entry name" value="IG_LIKE"/>
    <property type="match status" value="1"/>
</dbReference>
<keyword evidence="2" id="KW-0812">Transmembrane</keyword>
<dbReference type="Proteomes" id="UP001460270">
    <property type="component" value="Unassembled WGS sequence"/>
</dbReference>
<dbReference type="SUPFAM" id="SSF48726">
    <property type="entry name" value="Immunoglobulin"/>
    <property type="match status" value="1"/>
</dbReference>
<name>A0AAW0PW06_9GOBI</name>
<reference evidence="5" key="1">
    <citation type="submission" date="2024-04" db="EMBL/GenBank/DDBJ databases">
        <title>Salinicola lusitanus LLJ914,a marine bacterium isolated from the Okinawa Trough.</title>
        <authorList>
            <person name="Li J."/>
        </authorList>
    </citation>
    <scope>NUCLEOTIDE SEQUENCE [LARGE SCALE GENOMIC DNA]</scope>
</reference>
<evidence type="ECO:0000313" key="4">
    <source>
        <dbReference type="EMBL" id="KAK7929936.1"/>
    </source>
</evidence>
<evidence type="ECO:0000313" key="5">
    <source>
        <dbReference type="Proteomes" id="UP001460270"/>
    </source>
</evidence>
<dbReference type="InterPro" id="IPR013783">
    <property type="entry name" value="Ig-like_fold"/>
</dbReference>
<keyword evidence="2" id="KW-0472">Membrane</keyword>
<protein>
    <recommendedName>
        <fullName evidence="3">Ig-like domain-containing protein</fullName>
    </recommendedName>
</protein>
<organism evidence="4 5">
    <name type="scientific">Mugilogobius chulae</name>
    <name type="common">yellowstripe goby</name>
    <dbReference type="NCBI Taxonomy" id="88201"/>
    <lineage>
        <taxon>Eukaryota</taxon>
        <taxon>Metazoa</taxon>
        <taxon>Chordata</taxon>
        <taxon>Craniata</taxon>
        <taxon>Vertebrata</taxon>
        <taxon>Euteleostomi</taxon>
        <taxon>Actinopterygii</taxon>
        <taxon>Neopterygii</taxon>
        <taxon>Teleostei</taxon>
        <taxon>Neoteleostei</taxon>
        <taxon>Acanthomorphata</taxon>
        <taxon>Gobiaria</taxon>
        <taxon>Gobiiformes</taxon>
        <taxon>Gobioidei</taxon>
        <taxon>Gobiidae</taxon>
        <taxon>Gobionellinae</taxon>
        <taxon>Mugilogobius</taxon>
    </lineage>
</organism>
<keyword evidence="1" id="KW-1015">Disulfide bond</keyword>
<feature type="transmembrane region" description="Helical" evidence="2">
    <location>
        <begin position="125"/>
        <end position="146"/>
    </location>
</feature>
<dbReference type="InterPro" id="IPR036179">
    <property type="entry name" value="Ig-like_dom_sf"/>
</dbReference>
<evidence type="ECO:0000256" key="2">
    <source>
        <dbReference type="SAM" id="Phobius"/>
    </source>
</evidence>
<dbReference type="Gene3D" id="2.60.40.10">
    <property type="entry name" value="Immunoglobulins"/>
    <property type="match status" value="1"/>
</dbReference>
<dbReference type="Pfam" id="PF08205">
    <property type="entry name" value="C2-set_2"/>
    <property type="match status" value="1"/>
</dbReference>
<gene>
    <name evidence="4" type="ORF">WMY93_006331</name>
</gene>
<accession>A0AAW0PW06</accession>
<comment type="caution">
    <text evidence="4">The sequence shown here is derived from an EMBL/GenBank/DDBJ whole genome shotgun (WGS) entry which is preliminary data.</text>
</comment>